<feature type="transmembrane region" description="Helical" evidence="2">
    <location>
        <begin position="152"/>
        <end position="179"/>
    </location>
</feature>
<accession>A0A9K3LEB4</accession>
<feature type="compositionally biased region" description="Basic and acidic residues" evidence="1">
    <location>
        <begin position="130"/>
        <end position="139"/>
    </location>
</feature>
<feature type="compositionally biased region" description="Polar residues" evidence="1">
    <location>
        <begin position="224"/>
        <end position="239"/>
    </location>
</feature>
<keyword evidence="2" id="KW-0472">Membrane</keyword>
<evidence type="ECO:0000313" key="4">
    <source>
        <dbReference type="Proteomes" id="UP000693970"/>
    </source>
</evidence>
<dbReference type="Proteomes" id="UP000693970">
    <property type="component" value="Unassembled WGS sequence"/>
</dbReference>
<protein>
    <recommendedName>
        <fullName evidence="5">Calcineurin-like phosphoesterase domain-containing protein</fullName>
    </recommendedName>
</protein>
<sequence length="1236" mass="136724">MVNDEANIPQPASELIGYDSSALSLDGRSLNIPNDGTEEDMSSLGTSKWGGYNFSTGNAIGYIGNMRIVGRAEDYSREEGAPVPPYRSPTPSPYHNSGASAVGDYDFQQTDYSVQTEERGGPTLMVEQQQKNEKEEKKKSGCLPTWVVGAPFWLKMIIISSTALLIGAVVLIGVGATLAKDSISSSARNEEPNQPVASSDVPVPPPVATQNPTTAPTSEEMEDNPTTTAVIAPTTSPLNMTPERPFVPNFNYSDPSSQANLSSTVNFFAIGGRFDDGALSTVVDNLQTLPSIDGTTFMIHLGDWNSPYATSCAESSYTRNVEVFQQSAIPVYFVLGDNEFNDCPNPDEALSFWYDHLLGFETQFWPEPAWNVTRQTPDHPGNFAFVVRNVLFIGLSLVGGIVHNQEEWDTRHSANLQWINETVAAWDGDFETLVVMAHADPDIDINENFFASFYTMVQEYDEKVVYVHRNLGIDSWQLEPNFNAIPNLDVVVVEGSLWPPMWLQINTETGSLLIDQGSWYQDYLTTGTMPPSPSQSSLGLLTSNFVQKPNGHSRMSFHFASSEYTRCFQGIPTPDVPKLRTSTIEYLETFDEESWYKDPIVSLLNGKGLRGGKMVDTVNALGDVNGRQEYATPEHIQLLKNHIRNFWSSTKDLRDPLRRIEQKLLHEYAGFLIGNQCLDFQKQDGITEIEESIMANHVERNLNDLVLREEEAGRIVVNRQPIYVSAVSNFTNFLDLFRKTVRSLELGIPCVVLGRSNTVQHSYRWTKLLVDLCQEEGIDPGMITYLSCPLEDIKDITQSCKEATGNLYATCSRQLAADIKSSYPNTVASTGGPNTLVTMEWTEPFQDAIRMSASIESSGQCTALRHVVAPAGTTEDDVSQMLGGIPEINEASSAMKEGIFDGVFSNHKGSPSGPSQDGYKRHPIVDASYRLANTLPPNDIDEYWRKVVVDISAVDVAEHLDGLVNWLNSNQPISLAINGTSKEQSMELGFELWERTGLVVNTIGSPQNPALTCQARPQEGEVFGEFPPRRRLNRFTKFPVVVPSSTPSYDAIYTENYLLQQAQFQAPGEVGSFLDGLSNDLVKGYCVTLYQYLLDATLENPKTGFGTARTAVWGLQRPPLGTTTYLVCDSELDDVAPSLFLFLVTNSKDQVTVVSRSEQIKSVCITHGIKLIHSVDEDSLAPGDNFKEISGPTSFFPMVGHFLTTLFPIGHIKSTTPGDKDFLRKVALLKKWLRML</sequence>
<keyword evidence="2" id="KW-1133">Transmembrane helix</keyword>
<reference evidence="3" key="2">
    <citation type="submission" date="2021-04" db="EMBL/GenBank/DDBJ databases">
        <authorList>
            <person name="Podell S."/>
        </authorList>
    </citation>
    <scope>NUCLEOTIDE SEQUENCE</scope>
    <source>
        <strain evidence="3">Hildebrandi</strain>
    </source>
</reference>
<keyword evidence="4" id="KW-1185">Reference proteome</keyword>
<evidence type="ECO:0008006" key="5">
    <source>
        <dbReference type="Google" id="ProtNLM"/>
    </source>
</evidence>
<organism evidence="3 4">
    <name type="scientific">Nitzschia inconspicua</name>
    <dbReference type="NCBI Taxonomy" id="303405"/>
    <lineage>
        <taxon>Eukaryota</taxon>
        <taxon>Sar</taxon>
        <taxon>Stramenopiles</taxon>
        <taxon>Ochrophyta</taxon>
        <taxon>Bacillariophyta</taxon>
        <taxon>Bacillariophyceae</taxon>
        <taxon>Bacillariophycidae</taxon>
        <taxon>Bacillariales</taxon>
        <taxon>Bacillariaceae</taxon>
        <taxon>Nitzschia</taxon>
    </lineage>
</organism>
<feature type="compositionally biased region" description="Pro residues" evidence="1">
    <location>
        <begin position="82"/>
        <end position="92"/>
    </location>
</feature>
<feature type="region of interest" description="Disordered" evidence="1">
    <location>
        <begin position="76"/>
        <end position="96"/>
    </location>
</feature>
<name>A0A9K3LEB4_9STRA</name>
<evidence type="ECO:0000313" key="3">
    <source>
        <dbReference type="EMBL" id="KAG7360905.1"/>
    </source>
</evidence>
<feature type="region of interest" description="Disordered" evidence="1">
    <location>
        <begin position="113"/>
        <end position="140"/>
    </location>
</feature>
<dbReference type="AlphaFoldDB" id="A0A9K3LEB4"/>
<dbReference type="EMBL" id="JAGRRH010000013">
    <property type="protein sequence ID" value="KAG7360905.1"/>
    <property type="molecule type" value="Genomic_DNA"/>
</dbReference>
<gene>
    <name evidence="3" type="ORF">IV203_036004</name>
</gene>
<comment type="caution">
    <text evidence="3">The sequence shown here is derived from an EMBL/GenBank/DDBJ whole genome shotgun (WGS) entry which is preliminary data.</text>
</comment>
<reference evidence="3" key="1">
    <citation type="journal article" date="2021" name="Sci. Rep.">
        <title>Diploid genomic architecture of Nitzschia inconspicua, an elite biomass production diatom.</title>
        <authorList>
            <person name="Oliver A."/>
            <person name="Podell S."/>
            <person name="Pinowska A."/>
            <person name="Traller J.C."/>
            <person name="Smith S.R."/>
            <person name="McClure R."/>
            <person name="Beliaev A."/>
            <person name="Bohutskyi P."/>
            <person name="Hill E.A."/>
            <person name="Rabines A."/>
            <person name="Zheng H."/>
            <person name="Allen L.Z."/>
            <person name="Kuo A."/>
            <person name="Grigoriev I.V."/>
            <person name="Allen A.E."/>
            <person name="Hazlebeck D."/>
            <person name="Allen E.E."/>
        </authorList>
    </citation>
    <scope>NUCLEOTIDE SEQUENCE</scope>
    <source>
        <strain evidence="3">Hildebrandi</strain>
    </source>
</reference>
<proteinExistence type="predicted"/>
<evidence type="ECO:0000256" key="1">
    <source>
        <dbReference type="SAM" id="MobiDB-lite"/>
    </source>
</evidence>
<keyword evidence="2" id="KW-0812">Transmembrane</keyword>
<feature type="region of interest" description="Disordered" evidence="1">
    <location>
        <begin position="185"/>
        <end position="243"/>
    </location>
</feature>
<evidence type="ECO:0000256" key="2">
    <source>
        <dbReference type="SAM" id="Phobius"/>
    </source>
</evidence>
<dbReference type="OrthoDB" id="436969at2759"/>